<reference evidence="6" key="1">
    <citation type="submission" date="2022-05" db="EMBL/GenBank/DDBJ databases">
        <title>An RpoN-dependent PEP-CTERM gene is involved in floc formation of an Aquincola tertiaricarbonis strain.</title>
        <authorList>
            <person name="Qiu D."/>
            <person name="Xia M."/>
        </authorList>
    </citation>
    <scope>NUCLEOTIDE SEQUENCE</scope>
    <source>
        <strain evidence="6">RN12</strain>
    </source>
</reference>
<protein>
    <submittedName>
        <fullName evidence="6">Alpha/beta fold hydrolase</fullName>
    </submittedName>
</protein>
<evidence type="ECO:0000313" key="7">
    <source>
        <dbReference type="Proteomes" id="UP001056201"/>
    </source>
</evidence>
<gene>
    <name evidence="6" type="ORF">MW290_01215</name>
</gene>
<proteinExistence type="predicted"/>
<dbReference type="InterPro" id="IPR010941">
    <property type="entry name" value="PhaC_N"/>
</dbReference>
<dbReference type="PANTHER" id="PTHR36837:SF5">
    <property type="entry name" value="POLY-3-HYDROXYBUTYRATE SYNTHASE"/>
    <property type="match status" value="1"/>
</dbReference>
<dbReference type="GO" id="GO:0016787">
    <property type="term" value="F:hydrolase activity"/>
    <property type="evidence" value="ECO:0007669"/>
    <property type="project" value="UniProtKB-KW"/>
</dbReference>
<dbReference type="InterPro" id="IPR022211">
    <property type="entry name" value="PHBC_N"/>
</dbReference>
<dbReference type="InterPro" id="IPR029058">
    <property type="entry name" value="AB_hydrolase_fold"/>
</dbReference>
<dbReference type="PANTHER" id="PTHR36837">
    <property type="entry name" value="POLY(3-HYDROXYALKANOATE) POLYMERASE SUBUNIT PHAC"/>
    <property type="match status" value="1"/>
</dbReference>
<evidence type="ECO:0000259" key="5">
    <source>
        <dbReference type="Pfam" id="PF12551"/>
    </source>
</evidence>
<keyword evidence="6" id="KW-0378">Hydrolase</keyword>
<feature type="region of interest" description="Disordered" evidence="3">
    <location>
        <begin position="553"/>
        <end position="581"/>
    </location>
</feature>
<dbReference type="Pfam" id="PF12551">
    <property type="entry name" value="PHBC_N"/>
    <property type="match status" value="1"/>
</dbReference>
<keyword evidence="1" id="KW-0808">Transferase</keyword>
<organism evidence="6 7">
    <name type="scientific">Aquincola tertiaricarbonis</name>
    <dbReference type="NCBI Taxonomy" id="391953"/>
    <lineage>
        <taxon>Bacteria</taxon>
        <taxon>Pseudomonadati</taxon>
        <taxon>Pseudomonadota</taxon>
        <taxon>Betaproteobacteria</taxon>
        <taxon>Burkholderiales</taxon>
        <taxon>Sphaerotilaceae</taxon>
        <taxon>Aquincola</taxon>
    </lineage>
</organism>
<evidence type="ECO:0000259" key="4">
    <source>
        <dbReference type="Pfam" id="PF07167"/>
    </source>
</evidence>
<dbReference type="Proteomes" id="UP001056201">
    <property type="component" value="Chromosome 1"/>
</dbReference>
<dbReference type="Pfam" id="PF07167">
    <property type="entry name" value="PhaC_N"/>
    <property type="match status" value="1"/>
</dbReference>
<dbReference type="InterPro" id="IPR051321">
    <property type="entry name" value="PHA/PHB_synthase"/>
</dbReference>
<feature type="domain" description="Poly-beta-hydroxybutyrate polymerase N-terminal" evidence="5">
    <location>
        <begin position="13"/>
        <end position="54"/>
    </location>
</feature>
<name>A0ABY4S5H8_AQUTE</name>
<keyword evidence="2" id="KW-0012">Acyltransferase</keyword>
<accession>A0ABY4S5H8</accession>
<dbReference type="EMBL" id="CP097635">
    <property type="protein sequence ID" value="URI07277.1"/>
    <property type="molecule type" value="Genomic_DNA"/>
</dbReference>
<evidence type="ECO:0000256" key="1">
    <source>
        <dbReference type="ARBA" id="ARBA00022679"/>
    </source>
</evidence>
<sequence>MLESTHPLADESASRHLDTLARATLARFTGTLSPAALLLAWQDWQLHLAASPGKQIELLQLAVAQAQALGRFQAQRLAAGPQRTEVPTPVQDRRFAAPGWREWPFSLWHQAFLLTEQWWDAATHGVAGVSPHHEKLVAFWARQWLDMGSPGNQLATNPVALAHTRDEHGLNLLRGAQRWLQDLQRLASHSPPAGTEAYRPGHEVAATPGRVVLRNRVMELIQYAPATATVHAEPVLLVPAWIMKYYILDLSAHHSLVRHLVDQGHTVFCLSWKNPGEAERDLGMDDYLQHGFFEALDAVNRIVPRTQVHAAGYCLGGTLLAIAAAAMARDGDDRLATTTFFAAQTDFSEPGELGLFIDDSQVSLLEAQMAETGYLDSRQMAGAFQMLRSYDLLWSRLVNSYLLGEPESMNDLMAWNADATRMPARMHAQYLRRLFLDDDLSEGRYPVDGRPVSLGSLQRPTFMVGTETDHVAPWRSVHKLHFLSPAEITFVLTSGGHNAGIVNPPAAGSHRHYRLLTRPAGGTYLAPDEWQAAAALHEGSWWPAWQQWLAAHSGPRRKPPRLGLPGTTDLGPAPGHYVMER</sequence>
<evidence type="ECO:0000313" key="6">
    <source>
        <dbReference type="EMBL" id="URI07277.1"/>
    </source>
</evidence>
<evidence type="ECO:0000256" key="2">
    <source>
        <dbReference type="ARBA" id="ARBA00023315"/>
    </source>
</evidence>
<dbReference type="RefSeq" id="WP_250195542.1">
    <property type="nucleotide sequence ID" value="NZ_CP097635.1"/>
</dbReference>
<feature type="domain" description="Poly-beta-hydroxybutyrate polymerase N-terminal" evidence="4">
    <location>
        <begin position="91"/>
        <end position="259"/>
    </location>
</feature>
<dbReference type="SUPFAM" id="SSF53474">
    <property type="entry name" value="alpha/beta-Hydrolases"/>
    <property type="match status" value="1"/>
</dbReference>
<dbReference type="Gene3D" id="3.40.50.1820">
    <property type="entry name" value="alpha/beta hydrolase"/>
    <property type="match status" value="1"/>
</dbReference>
<evidence type="ECO:0000256" key="3">
    <source>
        <dbReference type="SAM" id="MobiDB-lite"/>
    </source>
</evidence>
<keyword evidence="7" id="KW-1185">Reference proteome</keyword>